<comment type="caution">
    <text evidence="1">The sequence shown here is derived from an EMBL/GenBank/DDBJ whole genome shotgun (WGS) entry which is preliminary data.</text>
</comment>
<organism evidence="1 2">
    <name type="scientific">Streptomyces hainanensis</name>
    <dbReference type="NCBI Taxonomy" id="402648"/>
    <lineage>
        <taxon>Bacteria</taxon>
        <taxon>Bacillati</taxon>
        <taxon>Actinomycetota</taxon>
        <taxon>Actinomycetes</taxon>
        <taxon>Kitasatosporales</taxon>
        <taxon>Streptomycetaceae</taxon>
        <taxon>Streptomyces</taxon>
    </lineage>
</organism>
<proteinExistence type="predicted"/>
<keyword evidence="1" id="KW-0547">Nucleotide-binding</keyword>
<dbReference type="Gene3D" id="3.30.565.10">
    <property type="entry name" value="Histidine kinase-like ATPase, C-terminal domain"/>
    <property type="match status" value="1"/>
</dbReference>
<keyword evidence="2" id="KW-1185">Reference proteome</keyword>
<dbReference type="AlphaFoldDB" id="A0A4R4T7H4"/>
<dbReference type="GO" id="GO:0005524">
    <property type="term" value="F:ATP binding"/>
    <property type="evidence" value="ECO:0007669"/>
    <property type="project" value="UniProtKB-KW"/>
</dbReference>
<dbReference type="InterPro" id="IPR036890">
    <property type="entry name" value="HATPase_C_sf"/>
</dbReference>
<dbReference type="EMBL" id="SMKI01000303">
    <property type="protein sequence ID" value="TDC70603.1"/>
    <property type="molecule type" value="Genomic_DNA"/>
</dbReference>
<dbReference type="OrthoDB" id="4324509at2"/>
<evidence type="ECO:0000313" key="2">
    <source>
        <dbReference type="Proteomes" id="UP000295345"/>
    </source>
</evidence>
<sequence length="160" mass="17648">MPENLCPPSFPSLPQPCPDNLAYALTLPAAAATPAIAREATETILDVHDLDDLIEPALILVSELTACACHFTRPGDTVHLDLRHHENRLRVTVFDAHPRHESCDRLRHAALPLTRKVTESHRGAWGISATEHPCTGTRTFATLMNVRRHWTPGAFPSGTR</sequence>
<accession>A0A4R4T7H4</accession>
<reference evidence="1 2" key="1">
    <citation type="submission" date="2019-03" db="EMBL/GenBank/DDBJ databases">
        <title>Draft genome sequences of novel Actinobacteria.</title>
        <authorList>
            <person name="Sahin N."/>
            <person name="Ay H."/>
            <person name="Saygin H."/>
        </authorList>
    </citation>
    <scope>NUCLEOTIDE SEQUENCE [LARGE SCALE GENOMIC DNA]</scope>
    <source>
        <strain evidence="1 2">DSM 41900</strain>
    </source>
</reference>
<name>A0A4R4T7H4_9ACTN</name>
<dbReference type="Proteomes" id="UP000295345">
    <property type="component" value="Unassembled WGS sequence"/>
</dbReference>
<evidence type="ECO:0000313" key="1">
    <source>
        <dbReference type="EMBL" id="TDC70603.1"/>
    </source>
</evidence>
<gene>
    <name evidence="1" type="ORF">E1283_24555</name>
</gene>
<dbReference type="RefSeq" id="WP_132820317.1">
    <property type="nucleotide sequence ID" value="NZ_SMKI01000303.1"/>
</dbReference>
<protein>
    <submittedName>
        <fullName evidence="1">ATP-binding protein</fullName>
    </submittedName>
</protein>
<keyword evidence="1" id="KW-0067">ATP-binding</keyword>